<evidence type="ECO:0000256" key="3">
    <source>
        <dbReference type="ARBA" id="ARBA00023002"/>
    </source>
</evidence>
<reference evidence="4" key="2">
    <citation type="submission" date="2020-02" db="EMBL/GenBank/DDBJ databases">
        <authorList>
            <person name="Gilchrist C.L.M."/>
            <person name="Chooi Y.-H."/>
        </authorList>
    </citation>
    <scope>NUCLEOTIDE SEQUENCE</scope>
    <source>
        <strain evidence="4">MST-FP2251</strain>
    </source>
</reference>
<reference evidence="4" key="1">
    <citation type="journal article" date="2019" name="Beilstein J. Org. Chem.">
        <title>Nanangenines: drimane sesquiterpenoids as the dominant metabolite cohort of a novel Australian fungus, Aspergillus nanangensis.</title>
        <authorList>
            <person name="Lacey H.J."/>
            <person name="Gilchrist C.L.M."/>
            <person name="Crombie A."/>
            <person name="Kalaitzis J.A."/>
            <person name="Vuong D."/>
            <person name="Rutledge P.J."/>
            <person name="Turner P."/>
            <person name="Pitt J.I."/>
            <person name="Lacey E."/>
            <person name="Chooi Y.H."/>
            <person name="Piggott A.M."/>
        </authorList>
    </citation>
    <scope>NUCLEOTIDE SEQUENCE</scope>
    <source>
        <strain evidence="4">MST-FP2251</strain>
    </source>
</reference>
<protein>
    <recommendedName>
        <fullName evidence="6">NAD(P)-binding protein</fullName>
    </recommendedName>
</protein>
<evidence type="ECO:0000256" key="1">
    <source>
        <dbReference type="ARBA" id="ARBA00006484"/>
    </source>
</evidence>
<evidence type="ECO:0000256" key="2">
    <source>
        <dbReference type="ARBA" id="ARBA00022857"/>
    </source>
</evidence>
<evidence type="ECO:0008006" key="6">
    <source>
        <dbReference type="Google" id="ProtNLM"/>
    </source>
</evidence>
<dbReference type="InterPro" id="IPR036291">
    <property type="entry name" value="NAD(P)-bd_dom_sf"/>
</dbReference>
<dbReference type="Proteomes" id="UP001194746">
    <property type="component" value="Unassembled WGS sequence"/>
</dbReference>
<keyword evidence="2" id="KW-0521">NADP</keyword>
<dbReference type="PANTHER" id="PTHR24321">
    <property type="entry name" value="DEHYDROGENASES, SHORT CHAIN"/>
    <property type="match status" value="1"/>
</dbReference>
<gene>
    <name evidence="4" type="ORF">FE257_012001</name>
</gene>
<evidence type="ECO:0000313" key="5">
    <source>
        <dbReference type="Proteomes" id="UP001194746"/>
    </source>
</evidence>
<dbReference type="EMBL" id="VCAU01000082">
    <property type="protein sequence ID" value="KAF9886175.1"/>
    <property type="molecule type" value="Genomic_DNA"/>
</dbReference>
<dbReference type="PRINTS" id="PR00081">
    <property type="entry name" value="GDHRDH"/>
</dbReference>
<organism evidence="4 5">
    <name type="scientific">Aspergillus nanangensis</name>
    <dbReference type="NCBI Taxonomy" id="2582783"/>
    <lineage>
        <taxon>Eukaryota</taxon>
        <taxon>Fungi</taxon>
        <taxon>Dikarya</taxon>
        <taxon>Ascomycota</taxon>
        <taxon>Pezizomycotina</taxon>
        <taxon>Eurotiomycetes</taxon>
        <taxon>Eurotiomycetidae</taxon>
        <taxon>Eurotiales</taxon>
        <taxon>Aspergillaceae</taxon>
        <taxon>Aspergillus</taxon>
        <taxon>Aspergillus subgen. Circumdati</taxon>
    </lineage>
</organism>
<sequence length="264" mass="28232">MNSPYQVTGTAFITGGGSGIGKRTAFTFAQNGLQGLALLDVNKESLNQTKTELKAQYPSVEVEVFSVNITREEDVATAVRATVEKFGRIDILVHGAGIVQIPAQTHELPIAEWQKVIDVNQTGLLVCQKWIVRQMLAQEPRGKHGDRGTIVNISSALGCVTTRSSLGNVAYTAAKHAVNGITKNDARAYAKDGIRINAICPGYVDTPLIHHWIADGSLQTEVDHAALGRPAEVEEIANVVLFLASPMSSYMCGSTLVVDGGYSA</sequence>
<evidence type="ECO:0000313" key="4">
    <source>
        <dbReference type="EMBL" id="KAF9886175.1"/>
    </source>
</evidence>
<comment type="caution">
    <text evidence="4">The sequence shown here is derived from an EMBL/GenBank/DDBJ whole genome shotgun (WGS) entry which is preliminary data.</text>
</comment>
<dbReference type="GO" id="GO:0016491">
    <property type="term" value="F:oxidoreductase activity"/>
    <property type="evidence" value="ECO:0007669"/>
    <property type="project" value="UniProtKB-KW"/>
</dbReference>
<dbReference type="FunFam" id="3.40.50.720:FF:000084">
    <property type="entry name" value="Short-chain dehydrogenase reductase"/>
    <property type="match status" value="1"/>
</dbReference>
<name>A0AAD4CGP4_ASPNN</name>
<keyword evidence="3" id="KW-0560">Oxidoreductase</keyword>
<dbReference type="SUPFAM" id="SSF51735">
    <property type="entry name" value="NAD(P)-binding Rossmann-fold domains"/>
    <property type="match status" value="1"/>
</dbReference>
<accession>A0AAD4CGP4</accession>
<dbReference type="Pfam" id="PF13561">
    <property type="entry name" value="adh_short_C2"/>
    <property type="match status" value="1"/>
</dbReference>
<dbReference type="InterPro" id="IPR002347">
    <property type="entry name" value="SDR_fam"/>
</dbReference>
<comment type="similarity">
    <text evidence="1">Belongs to the short-chain dehydrogenases/reductases (SDR) family.</text>
</comment>
<dbReference type="CDD" id="cd05233">
    <property type="entry name" value="SDR_c"/>
    <property type="match status" value="1"/>
</dbReference>
<dbReference type="PANTHER" id="PTHR24321:SF12">
    <property type="entry name" value="SHORT-CHAIN DEHYDROGENASE_REDUCTASE FAMILY, PUTATIVE (AFU_ORTHOLOGUE AFUA_5G14340)-RELATED"/>
    <property type="match status" value="1"/>
</dbReference>
<dbReference type="AlphaFoldDB" id="A0AAD4CGP4"/>
<dbReference type="Gene3D" id="3.40.50.720">
    <property type="entry name" value="NAD(P)-binding Rossmann-like Domain"/>
    <property type="match status" value="1"/>
</dbReference>
<proteinExistence type="inferred from homology"/>
<dbReference type="PRINTS" id="PR00080">
    <property type="entry name" value="SDRFAMILY"/>
</dbReference>
<keyword evidence="5" id="KW-1185">Reference proteome</keyword>